<feature type="domain" description="BD-FAE-like" evidence="2">
    <location>
        <begin position="25"/>
        <end position="218"/>
    </location>
</feature>
<evidence type="ECO:0000313" key="4">
    <source>
        <dbReference type="Proteomes" id="UP000307943"/>
    </source>
</evidence>
<evidence type="ECO:0000313" key="3">
    <source>
        <dbReference type="EMBL" id="TNJ54260.1"/>
    </source>
</evidence>
<keyword evidence="4" id="KW-1185">Reference proteome</keyword>
<dbReference type="GO" id="GO:0016787">
    <property type="term" value="F:hydrolase activity"/>
    <property type="evidence" value="ECO:0007669"/>
    <property type="project" value="UniProtKB-KW"/>
</dbReference>
<evidence type="ECO:0000259" key="2">
    <source>
        <dbReference type="Pfam" id="PF20434"/>
    </source>
</evidence>
<proteinExistence type="predicted"/>
<reference evidence="3 4" key="1">
    <citation type="submission" date="2019-05" db="EMBL/GenBank/DDBJ databases">
        <title>We sequenced the genome of Paenibacillus hemerocallicola KCTC 33185 for further insight into its adaptation and study the phylogeny of Paenibacillus.</title>
        <authorList>
            <person name="Narsing Rao M.P."/>
        </authorList>
    </citation>
    <scope>NUCLEOTIDE SEQUENCE [LARGE SCALE GENOMIC DNA]</scope>
    <source>
        <strain evidence="3 4">KCTC 33185</strain>
    </source>
</reference>
<comment type="caution">
    <text evidence="3">The sequence shown here is derived from an EMBL/GenBank/DDBJ whole genome shotgun (WGS) entry which is preliminary data.</text>
</comment>
<dbReference type="Pfam" id="PF20434">
    <property type="entry name" value="BD-FAE"/>
    <property type="match status" value="1"/>
</dbReference>
<organism evidence="3 4">
    <name type="scientific">Paenibacillus hemerocallicola</name>
    <dbReference type="NCBI Taxonomy" id="1172614"/>
    <lineage>
        <taxon>Bacteria</taxon>
        <taxon>Bacillati</taxon>
        <taxon>Bacillota</taxon>
        <taxon>Bacilli</taxon>
        <taxon>Bacillales</taxon>
        <taxon>Paenibacillaceae</taxon>
        <taxon>Paenibacillus</taxon>
    </lineage>
</organism>
<dbReference type="InterPro" id="IPR029058">
    <property type="entry name" value="AB_hydrolase_fold"/>
</dbReference>
<name>A0A5C4SXD9_9BACL</name>
<dbReference type="PANTHER" id="PTHR48081:SF6">
    <property type="entry name" value="PEPTIDASE S9 PROLYL OLIGOPEPTIDASE CATALYTIC DOMAIN-CONTAINING PROTEIN"/>
    <property type="match status" value="1"/>
</dbReference>
<dbReference type="SUPFAM" id="SSF53474">
    <property type="entry name" value="alpha/beta-Hydrolases"/>
    <property type="match status" value="1"/>
</dbReference>
<dbReference type="InterPro" id="IPR050300">
    <property type="entry name" value="GDXG_lipolytic_enzyme"/>
</dbReference>
<dbReference type="OrthoDB" id="9794725at2"/>
<dbReference type="Proteomes" id="UP000307943">
    <property type="component" value="Unassembled WGS sequence"/>
</dbReference>
<protein>
    <submittedName>
        <fullName evidence="3">Alpha/beta hydrolase</fullName>
    </submittedName>
</protein>
<sequence length="266" mass="29165">MTIELWPNGAPYQAGETEEDRPRLIAFPVASQKPVGCVIVCPGGGYARRADHEGNPIAEWLNSIGIASFVLHYRVAPYRHPAPLEDCRRAIRWVRSHAEEYNIDPAKIGMLGFSAGGHATAMAGVHHEPGNPEAADPIDRVSSRPDALVLCYPVISFVQAHHSGSMRNLLGEEPPQELRERLSGELAVNAETPPTFLWHTADDAGVPVENSLLFAAALSRNKIPFDLHVYESGRHGLGLASAHPQAYTWTMECANWLRKQGFAPEE</sequence>
<evidence type="ECO:0000256" key="1">
    <source>
        <dbReference type="ARBA" id="ARBA00022801"/>
    </source>
</evidence>
<gene>
    <name evidence="3" type="ORF">FE784_39985</name>
</gene>
<dbReference type="PANTHER" id="PTHR48081">
    <property type="entry name" value="AB HYDROLASE SUPERFAMILY PROTEIN C4A8.06C"/>
    <property type="match status" value="1"/>
</dbReference>
<dbReference type="EMBL" id="VDCQ01000127">
    <property type="protein sequence ID" value="TNJ54260.1"/>
    <property type="molecule type" value="Genomic_DNA"/>
</dbReference>
<dbReference type="Gene3D" id="3.40.50.1820">
    <property type="entry name" value="alpha/beta hydrolase"/>
    <property type="match status" value="1"/>
</dbReference>
<keyword evidence="1 3" id="KW-0378">Hydrolase</keyword>
<accession>A0A5C4SXD9</accession>
<dbReference type="RefSeq" id="WP_139607881.1">
    <property type="nucleotide sequence ID" value="NZ_VDCQ01000127.1"/>
</dbReference>
<dbReference type="AlphaFoldDB" id="A0A5C4SXD9"/>
<dbReference type="InterPro" id="IPR049492">
    <property type="entry name" value="BD-FAE-like_dom"/>
</dbReference>